<dbReference type="InterPro" id="IPR002543">
    <property type="entry name" value="FtsK_dom"/>
</dbReference>
<evidence type="ECO:0000313" key="17">
    <source>
        <dbReference type="EMBL" id="OAT86685.1"/>
    </source>
</evidence>
<dbReference type="SUPFAM" id="SSF52540">
    <property type="entry name" value="P-loop containing nucleoside triphosphate hydrolases"/>
    <property type="match status" value="1"/>
</dbReference>
<evidence type="ECO:0000256" key="8">
    <source>
        <dbReference type="ARBA" id="ARBA00022840"/>
    </source>
</evidence>
<evidence type="ECO:0000256" key="15">
    <source>
        <dbReference type="SAM" id="Phobius"/>
    </source>
</evidence>
<dbReference type="Gene3D" id="3.40.50.300">
    <property type="entry name" value="P-loop containing nucleotide triphosphate hydrolases"/>
    <property type="match status" value="1"/>
</dbReference>
<dbReference type="Pfam" id="PF13491">
    <property type="entry name" value="FtsK_4TM"/>
    <property type="match status" value="1"/>
</dbReference>
<evidence type="ECO:0000259" key="16">
    <source>
        <dbReference type="PROSITE" id="PS50901"/>
    </source>
</evidence>
<keyword evidence="5 15" id="KW-0812">Transmembrane</keyword>
<dbReference type="GO" id="GO:0005886">
    <property type="term" value="C:plasma membrane"/>
    <property type="evidence" value="ECO:0007669"/>
    <property type="project" value="UniProtKB-SubCell"/>
</dbReference>
<feature type="transmembrane region" description="Helical" evidence="15">
    <location>
        <begin position="135"/>
        <end position="153"/>
    </location>
</feature>
<evidence type="ECO:0000256" key="11">
    <source>
        <dbReference type="ARBA" id="ARBA00023136"/>
    </source>
</evidence>
<evidence type="ECO:0000256" key="9">
    <source>
        <dbReference type="ARBA" id="ARBA00022989"/>
    </source>
</evidence>
<keyword evidence="12" id="KW-0131">Cell cycle</keyword>
<evidence type="ECO:0000256" key="14">
    <source>
        <dbReference type="PROSITE-ProRule" id="PRU00289"/>
    </source>
</evidence>
<feature type="domain" description="FtsK" evidence="16">
    <location>
        <begin position="406"/>
        <end position="620"/>
    </location>
</feature>
<name>A0A1B7LJE2_9FIRM</name>
<feature type="transmembrane region" description="Helical" evidence="15">
    <location>
        <begin position="110"/>
        <end position="128"/>
    </location>
</feature>
<evidence type="ECO:0000256" key="6">
    <source>
        <dbReference type="ARBA" id="ARBA00022741"/>
    </source>
</evidence>
<keyword evidence="9 15" id="KW-1133">Transmembrane helix</keyword>
<dbReference type="GO" id="GO:0051301">
    <property type="term" value="P:cell division"/>
    <property type="evidence" value="ECO:0007669"/>
    <property type="project" value="UniProtKB-KW"/>
</dbReference>
<keyword evidence="18" id="KW-1185">Reference proteome</keyword>
<evidence type="ECO:0000256" key="3">
    <source>
        <dbReference type="ARBA" id="ARBA00022475"/>
    </source>
</evidence>
<evidence type="ECO:0000256" key="2">
    <source>
        <dbReference type="ARBA" id="ARBA00006474"/>
    </source>
</evidence>
<feature type="transmembrane region" description="Helical" evidence="15">
    <location>
        <begin position="12"/>
        <end position="33"/>
    </location>
</feature>
<dbReference type="AlphaFoldDB" id="A0A1B7LJE2"/>
<dbReference type="InterPro" id="IPR050206">
    <property type="entry name" value="FtsK/SpoIIIE/SftA"/>
</dbReference>
<accession>A0A1B7LJE2</accession>
<dbReference type="STRING" id="1838280.A6M21_02360"/>
<proteinExistence type="inferred from homology"/>
<keyword evidence="7" id="KW-0159">Chromosome partition</keyword>
<evidence type="ECO:0000256" key="5">
    <source>
        <dbReference type="ARBA" id="ARBA00022692"/>
    </source>
</evidence>
<dbReference type="InterPro" id="IPR025199">
    <property type="entry name" value="FtsK_4TM"/>
</dbReference>
<keyword evidence="11 15" id="KW-0472">Membrane</keyword>
<keyword evidence="8 14" id="KW-0067">ATP-binding</keyword>
<dbReference type="Pfam" id="PF17854">
    <property type="entry name" value="FtsK_alpha"/>
    <property type="match status" value="1"/>
</dbReference>
<dbReference type="PANTHER" id="PTHR22683:SF41">
    <property type="entry name" value="DNA TRANSLOCASE FTSK"/>
    <property type="match status" value="1"/>
</dbReference>
<evidence type="ECO:0000256" key="10">
    <source>
        <dbReference type="ARBA" id="ARBA00023125"/>
    </source>
</evidence>
<dbReference type="PANTHER" id="PTHR22683">
    <property type="entry name" value="SPORULATION PROTEIN RELATED"/>
    <property type="match status" value="1"/>
</dbReference>
<dbReference type="EMBL" id="LYVF01000009">
    <property type="protein sequence ID" value="OAT86685.1"/>
    <property type="molecule type" value="Genomic_DNA"/>
</dbReference>
<evidence type="ECO:0000313" key="18">
    <source>
        <dbReference type="Proteomes" id="UP000078532"/>
    </source>
</evidence>
<dbReference type="InterPro" id="IPR018541">
    <property type="entry name" value="Ftsk_gamma"/>
</dbReference>
<dbReference type="OrthoDB" id="9807790at2"/>
<dbReference type="Pfam" id="PF01580">
    <property type="entry name" value="FtsK_SpoIIIE"/>
    <property type="match status" value="1"/>
</dbReference>
<feature type="transmembrane region" description="Helical" evidence="15">
    <location>
        <begin position="45"/>
        <end position="66"/>
    </location>
</feature>
<evidence type="ECO:0000256" key="7">
    <source>
        <dbReference type="ARBA" id="ARBA00022829"/>
    </source>
</evidence>
<dbReference type="InterPro" id="IPR036390">
    <property type="entry name" value="WH_DNA-bd_sf"/>
</dbReference>
<evidence type="ECO:0000256" key="1">
    <source>
        <dbReference type="ARBA" id="ARBA00004651"/>
    </source>
</evidence>
<feature type="binding site" evidence="14">
    <location>
        <begin position="423"/>
        <end position="430"/>
    </location>
    <ligand>
        <name>ATP</name>
        <dbReference type="ChEBI" id="CHEBI:30616"/>
    </ligand>
</feature>
<comment type="caution">
    <text evidence="17">The sequence shown here is derived from an EMBL/GenBank/DDBJ whole genome shotgun (WGS) entry which is preliminary data.</text>
</comment>
<dbReference type="RefSeq" id="WP_066666002.1">
    <property type="nucleotide sequence ID" value="NZ_LYVF01000009.1"/>
</dbReference>
<evidence type="ECO:0000256" key="12">
    <source>
        <dbReference type="ARBA" id="ARBA00023306"/>
    </source>
</evidence>
<dbReference type="Pfam" id="PF09397">
    <property type="entry name" value="FtsK_gamma"/>
    <property type="match status" value="1"/>
</dbReference>
<sequence length="764" mass="81767">MVVKQAKDQIKFEIAGIALFSLAVLGLLSLLNPSAGVISWAVERLLRGVAGEGRFLFPVLLALWSWRLARGHGRGRARAGRRFGGPALLFLVALALLHLAFIPAPYTLNAGWAGEGGGLLGAGCVFLLQGSFGPVGTYVVLATLTLVGVLLSANAPLGALCRQLAAGTAGFYAAWRQRLEGFLFTETEEEMPEPVSPPPAMPVIIDRGGAGCAEPDPAAADAPPVAPVSVPAAHLREGKPKNGLRIVFPTGRQREPDRFTVVPPLPESAWHLPPLTILARPSRPKSARVTKDITENVRVLEETLESFGVRAKVTQVSRGPTITRYEIQPPPGIKVSRIVGLADDIALAMAAPDVRIEAPIPGKAAVGIEVPNREIAMVHLRELLETPEFMEAPSRLTVALGKDIAGNPVLADLARMPHLLIAGATGSGKSVCLNTLIASILFKASPDQVKFLIIDPKMVELATYNGIPHLTAPVVTDPKQAATSLRWAVREMERRYALFAAAGVRDITRYNRSVASGGGVSGQPVSAAGTHWHAPAAPAADEGVELPLMVIIIDELADLMMVAPADVEDAVCRLAQMARAAGMHLVVATQRPSVDVITGLIKANIPSRISFAVSSQIDSRTILDMAGAEKLLGKGDMLFYPVGAPKPVRVQGAFLSDREVEELVAFLKQQGEPRYEQRFTGEGGREEGSPELEDELLPQAVQIFIESGHASISLLQRRLHVGYARAARLIDIMERKGIVGGYEGSKPRAVLMTLDQYEHAFRKR</sequence>
<dbReference type="InterPro" id="IPR027417">
    <property type="entry name" value="P-loop_NTPase"/>
</dbReference>
<protein>
    <submittedName>
        <fullName evidence="17">Cell division protein FtsK</fullName>
    </submittedName>
</protein>
<dbReference type="Proteomes" id="UP000078532">
    <property type="component" value="Unassembled WGS sequence"/>
</dbReference>
<dbReference type="SUPFAM" id="SSF46785">
    <property type="entry name" value="Winged helix' DNA-binding domain"/>
    <property type="match status" value="1"/>
</dbReference>
<dbReference type="PROSITE" id="PS50901">
    <property type="entry name" value="FTSK"/>
    <property type="match status" value="1"/>
</dbReference>
<organism evidence="17 18">
    <name type="scientific">Desulfotomaculum copahuensis</name>
    <dbReference type="NCBI Taxonomy" id="1838280"/>
    <lineage>
        <taxon>Bacteria</taxon>
        <taxon>Bacillati</taxon>
        <taxon>Bacillota</taxon>
        <taxon>Clostridia</taxon>
        <taxon>Eubacteriales</taxon>
        <taxon>Desulfotomaculaceae</taxon>
        <taxon>Desulfotomaculum</taxon>
    </lineage>
</organism>
<feature type="transmembrane region" description="Helical" evidence="15">
    <location>
        <begin position="87"/>
        <end position="104"/>
    </location>
</feature>
<keyword evidence="3" id="KW-1003">Cell membrane</keyword>
<keyword evidence="10" id="KW-0238">DNA-binding</keyword>
<comment type="subcellular location">
    <subcellularLocation>
        <location evidence="1">Cell membrane</location>
        <topology evidence="1">Multi-pass membrane protein</topology>
    </subcellularLocation>
</comment>
<reference evidence="17 18" key="1">
    <citation type="submission" date="2016-04" db="EMBL/GenBank/DDBJ databases">
        <authorList>
            <person name="Evans L.H."/>
            <person name="Alamgir A."/>
            <person name="Owens N."/>
            <person name="Weber N.D."/>
            <person name="Virtaneva K."/>
            <person name="Barbian K."/>
            <person name="Babar A."/>
            <person name="Rosenke K."/>
        </authorList>
    </citation>
    <scope>NUCLEOTIDE SEQUENCE [LARGE SCALE GENOMIC DNA]</scope>
    <source>
        <strain evidence="17 18">LMa1</strain>
    </source>
</reference>
<dbReference type="InterPro" id="IPR036388">
    <property type="entry name" value="WH-like_DNA-bd_sf"/>
</dbReference>
<comment type="function">
    <text evidence="13">Essential cell division protein that coordinates cell division and chromosome segregation. The N-terminus is involved in assembly of the cell-division machinery. The C-terminus functions as a DNA motor that moves dsDNA in an ATP-dependent manner towards the dif recombination site, which is located within the replication terminus region. Required for activation of the Xer recombinase, allowing activation of chromosome unlinking by recombination.</text>
</comment>
<dbReference type="GO" id="GO:0003677">
    <property type="term" value="F:DNA binding"/>
    <property type="evidence" value="ECO:0007669"/>
    <property type="project" value="UniProtKB-KW"/>
</dbReference>
<dbReference type="GO" id="GO:0007059">
    <property type="term" value="P:chromosome segregation"/>
    <property type="evidence" value="ECO:0007669"/>
    <property type="project" value="UniProtKB-KW"/>
</dbReference>
<dbReference type="Gene3D" id="1.10.10.10">
    <property type="entry name" value="Winged helix-like DNA-binding domain superfamily/Winged helix DNA-binding domain"/>
    <property type="match status" value="1"/>
</dbReference>
<dbReference type="Gene3D" id="3.30.980.40">
    <property type="match status" value="1"/>
</dbReference>
<keyword evidence="6 14" id="KW-0547">Nucleotide-binding</keyword>
<dbReference type="GO" id="GO:0005524">
    <property type="term" value="F:ATP binding"/>
    <property type="evidence" value="ECO:0007669"/>
    <property type="project" value="UniProtKB-UniRule"/>
</dbReference>
<evidence type="ECO:0000256" key="4">
    <source>
        <dbReference type="ARBA" id="ARBA00022618"/>
    </source>
</evidence>
<dbReference type="SMART" id="SM00843">
    <property type="entry name" value="Ftsk_gamma"/>
    <property type="match status" value="1"/>
</dbReference>
<gene>
    <name evidence="17" type="ORF">A6M21_02360</name>
</gene>
<evidence type="ECO:0000256" key="13">
    <source>
        <dbReference type="ARBA" id="ARBA00024986"/>
    </source>
</evidence>
<comment type="similarity">
    <text evidence="2">Belongs to the FtsK/SpoIIIE/SftA family.</text>
</comment>
<keyword evidence="4 17" id="KW-0132">Cell division</keyword>
<dbReference type="InterPro" id="IPR041027">
    <property type="entry name" value="FtsK_alpha"/>
</dbReference>